<evidence type="ECO:0000313" key="2">
    <source>
        <dbReference type="EMBL" id="EWY36363.1"/>
    </source>
</evidence>
<accession>W9GY03</accession>
<organism evidence="2 3">
    <name type="scientific">Skermanella stibiiresistens SB22</name>
    <dbReference type="NCBI Taxonomy" id="1385369"/>
    <lineage>
        <taxon>Bacteria</taxon>
        <taxon>Pseudomonadati</taxon>
        <taxon>Pseudomonadota</taxon>
        <taxon>Alphaproteobacteria</taxon>
        <taxon>Rhodospirillales</taxon>
        <taxon>Azospirillaceae</taxon>
        <taxon>Skermanella</taxon>
    </lineage>
</organism>
<name>W9GY03_9PROT</name>
<proteinExistence type="predicted"/>
<comment type="caution">
    <text evidence="2">The sequence shown here is derived from an EMBL/GenBank/DDBJ whole genome shotgun (WGS) entry which is preliminary data.</text>
</comment>
<evidence type="ECO:0000259" key="1">
    <source>
        <dbReference type="Pfam" id="PF13474"/>
    </source>
</evidence>
<dbReference type="AlphaFoldDB" id="W9GY03"/>
<gene>
    <name evidence="2" type="ORF">N825_26205</name>
</gene>
<dbReference type="Pfam" id="PF13474">
    <property type="entry name" value="SnoaL_3"/>
    <property type="match status" value="1"/>
</dbReference>
<dbReference type="PANTHER" id="PTHR34957">
    <property type="entry name" value="NUCLEAR TRANSPORT FACTOR 2 (NTF2) FAMILY PROTEIN"/>
    <property type="match status" value="1"/>
</dbReference>
<dbReference type="Proteomes" id="UP000019486">
    <property type="component" value="Unassembled WGS sequence"/>
</dbReference>
<dbReference type="InterPro" id="IPR032710">
    <property type="entry name" value="NTF2-like_dom_sf"/>
</dbReference>
<evidence type="ECO:0000313" key="3">
    <source>
        <dbReference type="Proteomes" id="UP000019486"/>
    </source>
</evidence>
<protein>
    <submittedName>
        <fullName evidence="2">F-box protein SKIP8</fullName>
    </submittedName>
</protein>
<sequence>MAPPTLADALAANHAFYNSFANQDFPAMEMLWAKESSVSSIHPGWPPMFDREAVLSSWYDIMTSETPPTASYRNDKAFIHGTTAVVVCEELVDGNVLAATNIFVDERGAWRLVHHQAGPIVPRKVAPVDSPPRAVVH</sequence>
<dbReference type="STRING" id="1385369.N825_26205"/>
<reference evidence="2 3" key="1">
    <citation type="submission" date="2013-08" db="EMBL/GenBank/DDBJ databases">
        <title>The genome sequence of Skermanella stibiiresistens.</title>
        <authorList>
            <person name="Zhu W."/>
            <person name="Wang G."/>
        </authorList>
    </citation>
    <scope>NUCLEOTIDE SEQUENCE [LARGE SCALE GENOMIC DNA]</scope>
    <source>
        <strain evidence="2 3">SB22</strain>
    </source>
</reference>
<dbReference type="SUPFAM" id="SSF54427">
    <property type="entry name" value="NTF2-like"/>
    <property type="match status" value="1"/>
</dbReference>
<dbReference type="OrthoDB" id="9786718at2"/>
<dbReference type="Gene3D" id="3.10.450.50">
    <property type="match status" value="1"/>
</dbReference>
<dbReference type="PANTHER" id="PTHR34957:SF1">
    <property type="entry name" value="NUCLEAR TRANSPORT FACTOR 2 (NTF2) FAMILY PROTEIN"/>
    <property type="match status" value="1"/>
</dbReference>
<dbReference type="EMBL" id="AVFL01000045">
    <property type="protein sequence ID" value="EWY36363.1"/>
    <property type="molecule type" value="Genomic_DNA"/>
</dbReference>
<dbReference type="RefSeq" id="WP_037460847.1">
    <property type="nucleotide sequence ID" value="NZ_AVFL01000045.1"/>
</dbReference>
<dbReference type="InterPro" id="IPR037401">
    <property type="entry name" value="SnoaL-like"/>
</dbReference>
<keyword evidence="3" id="KW-1185">Reference proteome</keyword>
<feature type="domain" description="SnoaL-like" evidence="1">
    <location>
        <begin position="11"/>
        <end position="117"/>
    </location>
</feature>